<dbReference type="GO" id="GO:0004672">
    <property type="term" value="F:protein kinase activity"/>
    <property type="evidence" value="ECO:0007669"/>
    <property type="project" value="InterPro"/>
</dbReference>
<name>A0A1G2BSZ9_9BACT</name>
<dbReference type="GO" id="GO:0005524">
    <property type="term" value="F:ATP binding"/>
    <property type="evidence" value="ECO:0007669"/>
    <property type="project" value="InterPro"/>
</dbReference>
<dbReference type="AlphaFoldDB" id="A0A1G2BSZ9"/>
<dbReference type="Proteomes" id="UP000177349">
    <property type="component" value="Unassembled WGS sequence"/>
</dbReference>
<evidence type="ECO:0000313" key="3">
    <source>
        <dbReference type="Proteomes" id="UP000177349"/>
    </source>
</evidence>
<evidence type="ECO:0000259" key="1">
    <source>
        <dbReference type="PROSITE" id="PS50011"/>
    </source>
</evidence>
<comment type="caution">
    <text evidence="2">The sequence shown here is derived from an EMBL/GenBank/DDBJ whole genome shotgun (WGS) entry which is preliminary data.</text>
</comment>
<dbReference type="InterPro" id="IPR000719">
    <property type="entry name" value="Prot_kinase_dom"/>
</dbReference>
<reference evidence="2 3" key="1">
    <citation type="journal article" date="2016" name="Nat. Commun.">
        <title>Thousands of microbial genomes shed light on interconnected biogeochemical processes in an aquifer system.</title>
        <authorList>
            <person name="Anantharaman K."/>
            <person name="Brown C.T."/>
            <person name="Hug L.A."/>
            <person name="Sharon I."/>
            <person name="Castelle C.J."/>
            <person name="Probst A.J."/>
            <person name="Thomas B.C."/>
            <person name="Singh A."/>
            <person name="Wilkins M.J."/>
            <person name="Karaoz U."/>
            <person name="Brodie E.L."/>
            <person name="Williams K.H."/>
            <person name="Hubbard S.S."/>
            <person name="Banfield J.F."/>
        </authorList>
    </citation>
    <scope>NUCLEOTIDE SEQUENCE [LARGE SCALE GENOMIC DNA]</scope>
</reference>
<protein>
    <recommendedName>
        <fullName evidence="1">Protein kinase domain-containing protein</fullName>
    </recommendedName>
</protein>
<accession>A0A1G2BSZ9</accession>
<proteinExistence type="predicted"/>
<gene>
    <name evidence="2" type="ORF">A3B31_02485</name>
</gene>
<dbReference type="InterPro" id="IPR011009">
    <property type="entry name" value="Kinase-like_dom_sf"/>
</dbReference>
<organism evidence="2 3">
    <name type="scientific">Candidatus Komeilibacteria bacterium RIFCSPLOWO2_01_FULL_53_11</name>
    <dbReference type="NCBI Taxonomy" id="1798552"/>
    <lineage>
        <taxon>Bacteria</taxon>
        <taxon>Candidatus Komeiliibacteriota</taxon>
    </lineage>
</organism>
<dbReference type="Gene3D" id="1.10.510.10">
    <property type="entry name" value="Transferase(Phosphotransferase) domain 1"/>
    <property type="match status" value="1"/>
</dbReference>
<sequence length="351" mass="40430">MREKTPDELRKQDEAVQLDSILSGEHTVKSPEEFVASLRKLRRSTGLDPKHIEAQHEDLLQAKEYQIAQGLESAVIKGEIAGEGKHGIVLRISKEDIPETAIELLDGEGVKLSDPSASKVIKIYQHGVGREEFEAQSRAYEALSEVENPDDYLRVPRPFGFRDTPVTQNTIESLRRRSKRFVALVDRAEFIFMEFIEGQELLERLYDFVLTNENYPEQLLWGLPFEGKEELVTTKLVKFFNPGGKSSVQGERNYEKTRVENDNADRLAKYLVQYKDMPDFPLSAEFLEKLDRTVKYLHDNGIYHGDLHERNIMVDKDGIGFIIDFGRSGATDERTDDNMIVRRYRSQFEKK</sequence>
<dbReference type="EMBL" id="MHKN01000021">
    <property type="protein sequence ID" value="OGY92231.1"/>
    <property type="molecule type" value="Genomic_DNA"/>
</dbReference>
<feature type="domain" description="Protein kinase" evidence="1">
    <location>
        <begin position="75"/>
        <end position="351"/>
    </location>
</feature>
<evidence type="ECO:0000313" key="2">
    <source>
        <dbReference type="EMBL" id="OGY92231.1"/>
    </source>
</evidence>
<dbReference type="Pfam" id="PF01636">
    <property type="entry name" value="APH"/>
    <property type="match status" value="1"/>
</dbReference>
<dbReference type="InterPro" id="IPR002575">
    <property type="entry name" value="Aminoglycoside_PTrfase"/>
</dbReference>
<dbReference type="SUPFAM" id="SSF56112">
    <property type="entry name" value="Protein kinase-like (PK-like)"/>
    <property type="match status" value="1"/>
</dbReference>
<dbReference type="PROSITE" id="PS50011">
    <property type="entry name" value="PROTEIN_KINASE_DOM"/>
    <property type="match status" value="1"/>
</dbReference>